<reference evidence="6" key="1">
    <citation type="journal article" date="2014" name="Genome Announc.">
        <title>De novo whole-genome sequence and genome annotation of Lichtheimia ramosa.</title>
        <authorList>
            <person name="Linde J."/>
            <person name="Schwartze V."/>
            <person name="Binder U."/>
            <person name="Lass-Florl C."/>
            <person name="Voigt K."/>
            <person name="Horn F."/>
        </authorList>
    </citation>
    <scope>NUCLEOTIDE SEQUENCE</scope>
    <source>
        <strain evidence="6">JMRC FSU:6197</strain>
    </source>
</reference>
<feature type="region of interest" description="Disordered" evidence="4">
    <location>
        <begin position="709"/>
        <end position="764"/>
    </location>
</feature>
<dbReference type="Gene3D" id="1.25.40.10">
    <property type="entry name" value="Tetratricopeptide repeat domain"/>
    <property type="match status" value="2"/>
</dbReference>
<name>A0A077WU54_9FUNG</name>
<dbReference type="PROSITE" id="PS51257">
    <property type="entry name" value="PROKAR_LIPOPROTEIN"/>
    <property type="match status" value="1"/>
</dbReference>
<protein>
    <recommendedName>
        <fullName evidence="7">Tetratricopeptide repeat protein</fullName>
    </recommendedName>
</protein>
<dbReference type="InterPro" id="IPR011990">
    <property type="entry name" value="TPR-like_helical_dom_sf"/>
</dbReference>
<feature type="repeat" description="TPR" evidence="3">
    <location>
        <begin position="895"/>
        <end position="928"/>
    </location>
</feature>
<feature type="compositionally biased region" description="Polar residues" evidence="4">
    <location>
        <begin position="751"/>
        <end position="764"/>
    </location>
</feature>
<evidence type="ECO:0000313" key="6">
    <source>
        <dbReference type="EMBL" id="CDS10207.1"/>
    </source>
</evidence>
<feature type="compositionally biased region" description="Low complexity" evidence="4">
    <location>
        <begin position="819"/>
        <end position="831"/>
    </location>
</feature>
<organism evidence="6">
    <name type="scientific">Lichtheimia ramosa</name>
    <dbReference type="NCBI Taxonomy" id="688394"/>
    <lineage>
        <taxon>Eukaryota</taxon>
        <taxon>Fungi</taxon>
        <taxon>Fungi incertae sedis</taxon>
        <taxon>Mucoromycota</taxon>
        <taxon>Mucoromycotina</taxon>
        <taxon>Mucoromycetes</taxon>
        <taxon>Mucorales</taxon>
        <taxon>Lichtheimiaceae</taxon>
        <taxon>Lichtheimia</taxon>
    </lineage>
</organism>
<dbReference type="InterPro" id="IPR019734">
    <property type="entry name" value="TPR_rpt"/>
</dbReference>
<dbReference type="PANTHER" id="PTHR23083">
    <property type="entry name" value="TETRATRICOPEPTIDE REPEAT PROTEIN, TPR"/>
    <property type="match status" value="1"/>
</dbReference>
<dbReference type="InterPro" id="IPR051722">
    <property type="entry name" value="Endocytosis_PI4K-reg_protein"/>
</dbReference>
<feature type="signal peptide" evidence="5">
    <location>
        <begin position="1"/>
        <end position="24"/>
    </location>
</feature>
<keyword evidence="5" id="KW-0732">Signal</keyword>
<accession>A0A077WU54</accession>
<comment type="similarity">
    <text evidence="2">Belongs to the YPP1 family.</text>
</comment>
<feature type="chain" id="PRO_5001726618" description="Tetratricopeptide repeat protein" evidence="5">
    <location>
        <begin position="25"/>
        <end position="1009"/>
    </location>
</feature>
<comment type="function">
    <text evidence="1">Involved in endocytosis.</text>
</comment>
<feature type="region of interest" description="Disordered" evidence="4">
    <location>
        <begin position="798"/>
        <end position="831"/>
    </location>
</feature>
<evidence type="ECO:0000256" key="1">
    <source>
        <dbReference type="ARBA" id="ARBA00002550"/>
    </source>
</evidence>
<sequence length="1009" mass="113464">MCFLGGRTWIHALILVVSISFASCTRAPFPYFFFIHPLVMTTSKVSQIVRDIESARCKGQWYVIPELARRYKKYCSSGTVLEQTILVEAALAQYVENYEDDDGSQVRVESHQVEPLLQQLESALESANDLTTDAEKEFCRVVMARCYYECGELSKALEIVESLSFKKDDVASGYGLILFLQARAIKAIGYEKVGKMDAAMQSFMGIMDLLRNSSEASSNDLVFIEWTEEALYRAVLAALGNRSLVQQQHTMDFIRTYHNVTVGQPIGWRTIKRMNIIRHSTKYLSSLFTTGQYIDTNGHLPGSHQAFTLEIMSFYTLYERMLLSEAYFPKAGDANWLVTDFVNQLAADINMLDTLTPQHLRGFMEVLERAAQRTFNSPCITRHMFHTLMRLCDYEEATHALQSYLHQVGLSTKDWQDARSAGDAFITNPLTGKSQPIPHVEGRALDHLVQRTISSKRSSIASQRMDEKEPLSDMIHVFLEAVKLYCVHLRDGPAAVEMAEMARRKLVADAVPTAEGPRLEAQVYRATGIAYTCLARQTSDSSLRATYYEKALEAFCESADMDPHSWKTYYHLALQYAEMRDTQNALQSVTRALQQNSNEISLWHLLTLICSCPGQNDLTRALKTCELGLEQQTPDDDQPEMIEQRLLLQMTQTLLFEKLYGPQAALEAQEGLFAAYGKMEQSAAENQHALLYQNKNLVVSGSLNNLGQSETQLSQRRRGLSVSSQQVPQVEELQISASRSTDDVHTRQRRSPSTFSNGNSNTFLTVPDEDAHSIAESVRTNSSHRSYGLHLFSSRSTTRRSKRDLTVNEAPCSFSGDISPDGSTSQSSMSSLLKPSVSVNGQQRPLSSWLRQQRVASILSDLWLLSASSFLKLGKLGEALKAIEEAENADRTSNARVWAMLGRYWLAQKNIDNAIEAFEKGAGIDPQDIDNSLCLANAYFEKGNMEMAEGTLESLTKGFGWHSAAAWFHLGRIHQCMHRSDRAKECMMYALDLENTQPIQPFSILPVYI</sequence>
<evidence type="ECO:0000256" key="3">
    <source>
        <dbReference type="PROSITE-ProRule" id="PRU00339"/>
    </source>
</evidence>
<evidence type="ECO:0000256" key="2">
    <source>
        <dbReference type="ARBA" id="ARBA00038251"/>
    </source>
</evidence>
<dbReference type="SMART" id="SM00028">
    <property type="entry name" value="TPR"/>
    <property type="match status" value="4"/>
</dbReference>
<dbReference type="PROSITE" id="PS50005">
    <property type="entry name" value="TPR"/>
    <property type="match status" value="2"/>
</dbReference>
<gene>
    <name evidence="6" type="ORF">LRAMOSA02883</name>
</gene>
<evidence type="ECO:0008006" key="7">
    <source>
        <dbReference type="Google" id="ProtNLM"/>
    </source>
</evidence>
<dbReference type="EMBL" id="LK023335">
    <property type="protein sequence ID" value="CDS10207.1"/>
    <property type="molecule type" value="Genomic_DNA"/>
</dbReference>
<dbReference type="AlphaFoldDB" id="A0A077WU54"/>
<dbReference type="SUPFAM" id="SSF48452">
    <property type="entry name" value="TPR-like"/>
    <property type="match status" value="3"/>
</dbReference>
<keyword evidence="3" id="KW-0802">TPR repeat</keyword>
<evidence type="ECO:0000256" key="5">
    <source>
        <dbReference type="SAM" id="SignalP"/>
    </source>
</evidence>
<dbReference type="OrthoDB" id="29013at2759"/>
<evidence type="ECO:0000256" key="4">
    <source>
        <dbReference type="SAM" id="MobiDB-lite"/>
    </source>
</evidence>
<proteinExistence type="inferred from homology"/>
<feature type="repeat" description="TPR" evidence="3">
    <location>
        <begin position="566"/>
        <end position="599"/>
    </location>
</feature>
<dbReference type="Pfam" id="PF13432">
    <property type="entry name" value="TPR_16"/>
    <property type="match status" value="1"/>
</dbReference>
<dbReference type="PANTHER" id="PTHR23083:SF464">
    <property type="entry name" value="TETRATRICOPEPTIDE REPEAT DOMAIN 7, ISOFORM A"/>
    <property type="match status" value="1"/>
</dbReference>